<organism evidence="1 2">
    <name type="scientific">Modicisalibacter xianhensis</name>
    <dbReference type="NCBI Taxonomy" id="442341"/>
    <lineage>
        <taxon>Bacteria</taxon>
        <taxon>Pseudomonadati</taxon>
        <taxon>Pseudomonadota</taxon>
        <taxon>Gammaproteobacteria</taxon>
        <taxon>Oceanospirillales</taxon>
        <taxon>Halomonadaceae</taxon>
        <taxon>Modicisalibacter</taxon>
    </lineage>
</organism>
<dbReference type="STRING" id="442341.SAMN04487959_107121"/>
<dbReference type="RefSeq" id="WP_092846252.1">
    <property type="nucleotide sequence ID" value="NZ_FOPY01000007.1"/>
</dbReference>
<dbReference type="EMBL" id="FOPY01000007">
    <property type="protein sequence ID" value="SFH65726.1"/>
    <property type="molecule type" value="Genomic_DNA"/>
</dbReference>
<reference evidence="1 2" key="1">
    <citation type="submission" date="2016-10" db="EMBL/GenBank/DDBJ databases">
        <authorList>
            <person name="de Groot N.N."/>
        </authorList>
    </citation>
    <scope>NUCLEOTIDE SEQUENCE [LARGE SCALE GENOMIC DNA]</scope>
    <source>
        <strain evidence="1 2">CGMCC 1.6848</strain>
    </source>
</reference>
<evidence type="ECO:0000313" key="2">
    <source>
        <dbReference type="Proteomes" id="UP000199040"/>
    </source>
</evidence>
<protein>
    <recommendedName>
        <fullName evidence="3">DUF2383 domain-containing protein</fullName>
    </recommendedName>
</protein>
<accession>A0A1I3BUG7</accession>
<keyword evidence="2" id="KW-1185">Reference proteome</keyword>
<dbReference type="Proteomes" id="UP000199040">
    <property type="component" value="Unassembled WGS sequence"/>
</dbReference>
<sequence>MQRIQNMTTTTSLLPEELLVAAYAHERREKQRYRMLALRFQPFDAVTHRLLQMLAEECEQRLDALARAAERLDLCGSPCSLATEEPLAKARHFFIVDERMAAQLLTRTVIDEHRSLAFYRQLADANALPQLYKLLAGFIHQKQAQIRILEEAQSQSPNLAYRHIA</sequence>
<evidence type="ECO:0008006" key="3">
    <source>
        <dbReference type="Google" id="ProtNLM"/>
    </source>
</evidence>
<name>A0A1I3BUG7_9GAMM</name>
<proteinExistence type="predicted"/>
<gene>
    <name evidence="1" type="ORF">SAMN04487959_107121</name>
</gene>
<evidence type="ECO:0000313" key="1">
    <source>
        <dbReference type="EMBL" id="SFH65726.1"/>
    </source>
</evidence>
<dbReference type="AlphaFoldDB" id="A0A1I3BUG7"/>